<proteinExistence type="predicted"/>
<reference evidence="3 4" key="1">
    <citation type="submission" date="2017-10" db="EMBL/GenBank/DDBJ databases">
        <title>A new Pekin duck reference genome.</title>
        <authorList>
            <person name="Hou Z.-C."/>
            <person name="Zhou Z.-K."/>
            <person name="Zhu F."/>
            <person name="Hou S.-S."/>
        </authorList>
    </citation>
    <scope>NUCLEOTIDE SEQUENCE [LARGE SCALE GENOMIC DNA]</scope>
</reference>
<protein>
    <recommendedName>
        <fullName evidence="2">DUF4585 domain-containing protein</fullName>
    </recommendedName>
</protein>
<feature type="compositionally biased region" description="Basic and acidic residues" evidence="1">
    <location>
        <begin position="208"/>
        <end position="219"/>
    </location>
</feature>
<sequence>MLGVAPLGDRLCVPPPGDAASPWGQSHAGPPVGPPPHGPVPSPRLERGRQAQLSVTAKNSSAPGRGGRMGPLRGDRPPAAAFGDRPGAAAPGTMLGEGRRARRSGGASDSDEADGEVRALTARSFRSLSGLPGTRLDMCSSHTSSSLSNSLSEDGGGGRRWAGCGEPRGAELSGLTGKELFECVDVELESSDAKKGHGKKRTVPKRQIQKEPPGKGRAVGEDFSLVKNVLAKKMQYEQWINKMEQKSLRGSSTSSGPSSVGTDLLGDGLEGKSSSLSKSDCSISAEDMRCPRGCERLGAASTTRPARGVVLSEATRENVCKLKTTFNELNERMKYQEVMQCQRLPAEEHTTERTRYRRARALFEGYAGDRKPLDITPKFEKVQKPWPSLKQRAIRPSRPEVVPFEPKSLAFPDVPPRGVFTSRAQEVKLVPQSRWEEKPPPAPREPPSPSTPVAAPAEPGNKGKVQIPQPRDVRKLLKSSYSLCFGTTHGPPAPGPVGESTGEPTPPSPLVIHCTSVCRREPAPSLVPPADRDVGTAGGRETEVAHAEGTATVTSSRPARGSPVHITKVQSTRREVAAAEGPQLSPAASPACRQRSEIRVPPRAGSGGDTHVESHLHVLVGPRPPPVSGEGSGARSSAVLRTEKTLVLPPPPSPTEGEEERGRGVAAGDGVAGDQHRGGKDGPGDGQDARAVKPAVRSAVKPPASEPGSWLASAGSRGAAEGTGPAVPIRAREAGNGPSVPTAPLPTRPPDRRESWEHVTKWPGASEPHLNAAPVENTNYLTIPVKAPKSSPVPKLPSLPNPATASFGAPLAPHPASVAFGTPSVPTLPTASFGTPSVPNPPTASFGTPSVPNPATASFGTPLVPNPPTASFGTPSVPNPATASFGIPPVSHSTSTSFGTPSVPNPATATFGTAAVPNLASTSFGTPLVPNATNSPFGFPSASSMSFGTPSVPNLTNTSFGTPLIPYPVSASFMTPLVPNPATASFGTASVPRLANSTFGTPLAPNLPSTPFAIPSIPKPASSSFGTPSATNPVPASLGSPPVPSLASAPLGTGVSALPTGESPWSKPFPEPPRPRPPKPVATAVPQPPAQPQPRLEDAPRRTEGSSPSNKSAPSPTRPFNQRKMLVDPDSGKCYYMEPPRQPQLKMLYDPETGQYVEVLIPPVPVASHAGLYQAPFNPLLYSLPYVPYSSFPGLPAPAPPAAPSPAQPDLQGQLPAAENPGGFSGTFSPDPKGEGPPAASGPDCGYLESLYYIPTGMRASPGPGQPHARASPAGPEQGPLPPL</sequence>
<feature type="compositionally biased region" description="Low complexity" evidence="1">
    <location>
        <begin position="1033"/>
        <end position="1052"/>
    </location>
</feature>
<feature type="region of interest" description="Disordered" evidence="1">
    <location>
        <begin position="1256"/>
        <end position="1284"/>
    </location>
</feature>
<feature type="compositionally biased region" description="Low complexity" evidence="1">
    <location>
        <begin position="248"/>
        <end position="282"/>
    </location>
</feature>
<feature type="domain" description="DUF4585" evidence="2">
    <location>
        <begin position="1119"/>
        <end position="1168"/>
    </location>
</feature>
<dbReference type="Ensembl" id="ENSAPLT00000028464.1">
    <property type="protein sequence ID" value="ENSAPLP00000017879.1"/>
    <property type="gene ID" value="ENSAPLG00000030244.1"/>
</dbReference>
<feature type="region of interest" description="Disordered" evidence="1">
    <location>
        <begin position="485"/>
        <end position="773"/>
    </location>
</feature>
<feature type="region of interest" description="Disordered" evidence="1">
    <location>
        <begin position="191"/>
        <end position="219"/>
    </location>
</feature>
<evidence type="ECO:0000256" key="1">
    <source>
        <dbReference type="SAM" id="MobiDB-lite"/>
    </source>
</evidence>
<name>A0A493SW90_ANAPP</name>
<feature type="region of interest" description="Disordered" evidence="1">
    <location>
        <begin position="1022"/>
        <end position="1138"/>
    </location>
</feature>
<feature type="compositionally biased region" description="Polar residues" evidence="1">
    <location>
        <begin position="51"/>
        <end position="62"/>
    </location>
</feature>
<feature type="compositionally biased region" description="Pro residues" evidence="1">
    <location>
        <begin position="1195"/>
        <end position="1207"/>
    </location>
</feature>
<dbReference type="Pfam" id="PF15232">
    <property type="entry name" value="DUF4585"/>
    <property type="match status" value="1"/>
</dbReference>
<organism evidence="3 4">
    <name type="scientific">Anas platyrhynchos platyrhynchos</name>
    <name type="common">Northern mallard</name>
    <dbReference type="NCBI Taxonomy" id="8840"/>
    <lineage>
        <taxon>Eukaryota</taxon>
        <taxon>Metazoa</taxon>
        <taxon>Chordata</taxon>
        <taxon>Craniata</taxon>
        <taxon>Vertebrata</taxon>
        <taxon>Euteleostomi</taxon>
        <taxon>Archelosauria</taxon>
        <taxon>Archosauria</taxon>
        <taxon>Dinosauria</taxon>
        <taxon>Saurischia</taxon>
        <taxon>Theropoda</taxon>
        <taxon>Coelurosauria</taxon>
        <taxon>Aves</taxon>
        <taxon>Neognathae</taxon>
        <taxon>Galloanserae</taxon>
        <taxon>Anseriformes</taxon>
        <taxon>Anatidae</taxon>
        <taxon>Anatinae</taxon>
        <taxon>Anas</taxon>
    </lineage>
</organism>
<dbReference type="GeneTree" id="ENSGT01030000235267"/>
<reference evidence="3" key="2">
    <citation type="submission" date="2025-08" db="UniProtKB">
        <authorList>
            <consortium name="Ensembl"/>
        </authorList>
    </citation>
    <scope>IDENTIFICATION</scope>
</reference>
<dbReference type="InterPro" id="IPR027838">
    <property type="entry name" value="DUF4585"/>
</dbReference>
<evidence type="ECO:0000313" key="3">
    <source>
        <dbReference type="Ensembl" id="ENSAPLP00000017879.1"/>
    </source>
</evidence>
<feature type="region of interest" description="Disordered" evidence="1">
    <location>
        <begin position="1195"/>
        <end position="1243"/>
    </location>
</feature>
<feature type="compositionally biased region" description="Basic and acidic residues" evidence="1">
    <location>
        <begin position="674"/>
        <end position="691"/>
    </location>
</feature>
<feature type="compositionally biased region" description="Basic and acidic residues" evidence="1">
    <location>
        <begin position="530"/>
        <end position="546"/>
    </location>
</feature>
<feature type="compositionally biased region" description="Pro residues" evidence="1">
    <location>
        <begin position="31"/>
        <end position="42"/>
    </location>
</feature>
<evidence type="ECO:0000313" key="4">
    <source>
        <dbReference type="Proteomes" id="UP000016666"/>
    </source>
</evidence>
<dbReference type="GO" id="GO:0005654">
    <property type="term" value="C:nucleoplasm"/>
    <property type="evidence" value="ECO:0007669"/>
    <property type="project" value="TreeGrafter"/>
</dbReference>
<feature type="compositionally biased region" description="Basic and acidic residues" evidence="1">
    <location>
        <begin position="749"/>
        <end position="760"/>
    </location>
</feature>
<reference evidence="3" key="3">
    <citation type="submission" date="2025-09" db="UniProtKB">
        <authorList>
            <consortium name="Ensembl"/>
        </authorList>
    </citation>
    <scope>IDENTIFICATION</scope>
</reference>
<feature type="compositionally biased region" description="Low complexity" evidence="1">
    <location>
        <begin position="140"/>
        <end position="152"/>
    </location>
</feature>
<accession>A0A493SW90</accession>
<feature type="compositionally biased region" description="Polar residues" evidence="1">
    <location>
        <begin position="1105"/>
        <end position="1120"/>
    </location>
</feature>
<feature type="region of interest" description="Disordered" evidence="1">
    <location>
        <begin position="1"/>
        <end position="165"/>
    </location>
</feature>
<dbReference type="Proteomes" id="UP000016666">
    <property type="component" value="Chromosome 14"/>
</dbReference>
<dbReference type="OMA" id="DMCSSHT"/>
<feature type="compositionally biased region" description="Basic and acidic residues" evidence="1">
    <location>
        <begin position="1095"/>
        <end position="1104"/>
    </location>
</feature>
<dbReference type="PANTHER" id="PTHR33775">
    <property type="entry name" value="CARDIAC-ENRICHED FHL2-INTERACTING PROTEIN-RELATED"/>
    <property type="match status" value="1"/>
</dbReference>
<feature type="compositionally biased region" description="Low complexity" evidence="1">
    <location>
        <begin position="77"/>
        <end position="92"/>
    </location>
</feature>
<feature type="region of interest" description="Disordered" evidence="1">
    <location>
        <begin position="246"/>
        <end position="282"/>
    </location>
</feature>
<keyword evidence="4" id="KW-1185">Reference proteome</keyword>
<evidence type="ECO:0000259" key="2">
    <source>
        <dbReference type="Pfam" id="PF15232"/>
    </source>
</evidence>
<dbReference type="PANTHER" id="PTHR33775:SF1">
    <property type="entry name" value="PROLINE-RICH BASIC PROTEIN 1"/>
    <property type="match status" value="1"/>
</dbReference>
<dbReference type="InterPro" id="IPR052303">
    <property type="entry name" value="CEFIP"/>
</dbReference>
<feature type="compositionally biased region" description="Pro residues" evidence="1">
    <location>
        <begin position="440"/>
        <end position="450"/>
    </location>
</feature>
<feature type="region of interest" description="Disordered" evidence="1">
    <location>
        <begin position="423"/>
        <end position="472"/>
    </location>
</feature>